<reference evidence="2 3" key="1">
    <citation type="journal article" date="2016" name="Genome Announc.">
        <title>Complete Genome Sequence of Aurantimicrobium minutum Type Strain KNCT, a Planktonic Ultramicrobacterium Isolated from River Water.</title>
        <authorList>
            <person name="Nakai R."/>
            <person name="Fujisawa T."/>
            <person name="Nakamura Y."/>
            <person name="Nishide H."/>
            <person name="Uchiyama I."/>
            <person name="Baba T."/>
            <person name="Toyoda A."/>
            <person name="Fujiyama A."/>
            <person name="Naganuma T."/>
            <person name="Niki H."/>
        </authorList>
    </citation>
    <scope>NUCLEOTIDE SEQUENCE [LARGE SCALE GENOMIC DNA]</scope>
    <source>
        <strain evidence="2 3">KNC</strain>
    </source>
</reference>
<gene>
    <name evidence="2" type="ORF">AUMI_110950</name>
</gene>
<dbReference type="SMART" id="SM00507">
    <property type="entry name" value="HNHc"/>
    <property type="match status" value="1"/>
</dbReference>
<organism evidence="2 3">
    <name type="scientific">Aurantimicrobium minutum</name>
    <dbReference type="NCBI Taxonomy" id="708131"/>
    <lineage>
        <taxon>Bacteria</taxon>
        <taxon>Bacillati</taxon>
        <taxon>Actinomycetota</taxon>
        <taxon>Actinomycetes</taxon>
        <taxon>Micrococcales</taxon>
        <taxon>Microbacteriaceae</taxon>
        <taxon>Aurantimicrobium</taxon>
    </lineage>
</organism>
<evidence type="ECO:0000259" key="1">
    <source>
        <dbReference type="SMART" id="SM00507"/>
    </source>
</evidence>
<evidence type="ECO:0000313" key="2">
    <source>
        <dbReference type="EMBL" id="BAU99637.1"/>
    </source>
</evidence>
<protein>
    <submittedName>
        <fullName evidence="2">HNH endonuclease</fullName>
    </submittedName>
</protein>
<dbReference type="GO" id="GO:0004519">
    <property type="term" value="F:endonuclease activity"/>
    <property type="evidence" value="ECO:0007669"/>
    <property type="project" value="UniProtKB-KW"/>
</dbReference>
<dbReference type="CDD" id="cd00085">
    <property type="entry name" value="HNHc"/>
    <property type="match status" value="1"/>
</dbReference>
<dbReference type="Proteomes" id="UP000243847">
    <property type="component" value="Chromosome sequence1"/>
</dbReference>
<proteinExistence type="predicted"/>
<dbReference type="AlphaFoldDB" id="A0A173LXQ1"/>
<accession>A0A173LXQ1</accession>
<keyword evidence="2" id="KW-0378">Hydrolase</keyword>
<keyword evidence="2" id="KW-0540">Nuclease</keyword>
<dbReference type="Gene3D" id="1.10.30.50">
    <property type="match status" value="1"/>
</dbReference>
<sequence length="122" mass="14199">MGAKLMAVSMKQKRMTFERDGEQCVWCGTTSGLTVHHRKNRQAGGSKLRDHLANFLTACYTCNGQFEDNLMERARLLGVKLQQWEDPYRTAVHFKHFDQWRLLNDEGSFIVVDGRDYREVSE</sequence>
<dbReference type="EMBL" id="AP017457">
    <property type="protein sequence ID" value="BAU99637.1"/>
    <property type="molecule type" value="Genomic_DNA"/>
</dbReference>
<dbReference type="InterPro" id="IPR003615">
    <property type="entry name" value="HNH_nuc"/>
</dbReference>
<evidence type="ECO:0000313" key="3">
    <source>
        <dbReference type="Proteomes" id="UP000243847"/>
    </source>
</evidence>
<keyword evidence="2" id="KW-0255">Endonuclease</keyword>
<name>A0A173LXQ1_9MICO</name>
<feature type="domain" description="HNH nuclease" evidence="1">
    <location>
        <begin position="11"/>
        <end position="64"/>
    </location>
</feature>
<dbReference type="KEGG" id="amin:AUMI_110950"/>